<organism evidence="3 4">
    <name type="scientific">Sphingomonas rhizophila</name>
    <dbReference type="NCBI Taxonomy" id="2071607"/>
    <lineage>
        <taxon>Bacteria</taxon>
        <taxon>Pseudomonadati</taxon>
        <taxon>Pseudomonadota</taxon>
        <taxon>Alphaproteobacteria</taxon>
        <taxon>Sphingomonadales</taxon>
        <taxon>Sphingomonadaceae</taxon>
        <taxon>Sphingomonas</taxon>
    </lineage>
</organism>
<protein>
    <submittedName>
        <fullName evidence="3">EAL domain-containing protein</fullName>
    </submittedName>
</protein>
<dbReference type="SUPFAM" id="SSF141868">
    <property type="entry name" value="EAL domain-like"/>
    <property type="match status" value="1"/>
</dbReference>
<reference evidence="3 4" key="1">
    <citation type="submission" date="2020-08" db="EMBL/GenBank/DDBJ databases">
        <title>Genome sequence of Sphingomonas rhizophila KACC 19189T.</title>
        <authorList>
            <person name="Hyun D.-W."/>
            <person name="Bae J.-W."/>
        </authorList>
    </citation>
    <scope>NUCLEOTIDE SEQUENCE [LARGE SCALE GENOMIC DNA]</scope>
    <source>
        <strain evidence="3 4">KACC 19189</strain>
    </source>
</reference>
<dbReference type="InterPro" id="IPR050706">
    <property type="entry name" value="Cyclic-di-GMP_PDE-like"/>
</dbReference>
<dbReference type="Gene3D" id="3.20.20.450">
    <property type="entry name" value="EAL domain"/>
    <property type="match status" value="1"/>
</dbReference>
<gene>
    <name evidence="3" type="ORF">H9L12_03680</name>
</gene>
<dbReference type="PANTHER" id="PTHR33121">
    <property type="entry name" value="CYCLIC DI-GMP PHOSPHODIESTERASE PDEF"/>
    <property type="match status" value="1"/>
</dbReference>
<dbReference type="KEGG" id="srhi:H9L12_03680"/>
<dbReference type="RefSeq" id="WP_187542659.1">
    <property type="nucleotide sequence ID" value="NZ_CP060717.1"/>
</dbReference>
<dbReference type="EMBL" id="CP060717">
    <property type="protein sequence ID" value="QNN65674.1"/>
    <property type="molecule type" value="Genomic_DNA"/>
</dbReference>
<feature type="domain" description="EAL" evidence="2">
    <location>
        <begin position="6"/>
        <end position="258"/>
    </location>
</feature>
<feature type="region of interest" description="Disordered" evidence="1">
    <location>
        <begin position="265"/>
        <end position="294"/>
    </location>
</feature>
<dbReference type="GO" id="GO:0071111">
    <property type="term" value="F:cyclic-guanylate-specific phosphodiesterase activity"/>
    <property type="evidence" value="ECO:0007669"/>
    <property type="project" value="InterPro"/>
</dbReference>
<name>A0A7G9SCU9_9SPHN</name>
<proteinExistence type="predicted"/>
<dbReference type="AlphaFoldDB" id="A0A7G9SCU9"/>
<dbReference type="PROSITE" id="PS50883">
    <property type="entry name" value="EAL"/>
    <property type="match status" value="1"/>
</dbReference>
<evidence type="ECO:0000256" key="1">
    <source>
        <dbReference type="SAM" id="MobiDB-lite"/>
    </source>
</evidence>
<dbReference type="InterPro" id="IPR001633">
    <property type="entry name" value="EAL_dom"/>
</dbReference>
<evidence type="ECO:0000259" key="2">
    <source>
        <dbReference type="PROSITE" id="PS50883"/>
    </source>
</evidence>
<keyword evidence="4" id="KW-1185">Reference proteome</keyword>
<evidence type="ECO:0000313" key="4">
    <source>
        <dbReference type="Proteomes" id="UP000515955"/>
    </source>
</evidence>
<dbReference type="PANTHER" id="PTHR33121:SF71">
    <property type="entry name" value="OXYGEN SENSOR PROTEIN DOSP"/>
    <property type="match status" value="1"/>
</dbReference>
<sequence length="294" mass="33191">MIAQADLGMLDGLERALLNGRLHMAYQPKVSLRDGSLRRVEALVRWDDPELGAVPPSRFVPLAERHGLIDDLTQWGLRTTLRQWRKWQDEGIDTDLAFNISAVSLDQLDFPDLVERMCRALAVPTERLVLELTEGATQPLIKLMDTLTRFRIKGIGLAIDDFGVGYSTLMQLRQLPFTELKIDRFFVQDSPQEQDSALIVRSIIDLAHGLGLSVTAEGVETPAQLRLLRALECDIAQGYLVSQPLAPDTLGAWYESWKKQWPELVGERRRPRADPTSRRSRNGHPEPEAEPTHS</sequence>
<evidence type="ECO:0000313" key="3">
    <source>
        <dbReference type="EMBL" id="QNN65674.1"/>
    </source>
</evidence>
<accession>A0A7G9SCU9</accession>
<dbReference type="SMART" id="SM00052">
    <property type="entry name" value="EAL"/>
    <property type="match status" value="1"/>
</dbReference>
<dbReference type="InterPro" id="IPR035919">
    <property type="entry name" value="EAL_sf"/>
</dbReference>
<dbReference type="Proteomes" id="UP000515955">
    <property type="component" value="Chromosome"/>
</dbReference>
<dbReference type="Pfam" id="PF00563">
    <property type="entry name" value="EAL"/>
    <property type="match status" value="1"/>
</dbReference>
<dbReference type="CDD" id="cd01948">
    <property type="entry name" value="EAL"/>
    <property type="match status" value="1"/>
</dbReference>